<comment type="caution">
    <text evidence="2">The sequence shown here is derived from an EMBL/GenBank/DDBJ whole genome shotgun (WGS) entry which is preliminary data.</text>
</comment>
<dbReference type="RefSeq" id="WP_213104287.1">
    <property type="nucleotide sequence ID" value="NZ_JAGYPM010000006.1"/>
</dbReference>
<accession>A0ABS5NYE7</accession>
<dbReference type="InterPro" id="IPR035897">
    <property type="entry name" value="Toll_tir_struct_dom_sf"/>
</dbReference>
<name>A0ABS5NYE7_9BACI</name>
<dbReference type="Gene3D" id="3.40.50.10140">
    <property type="entry name" value="Toll/interleukin-1 receptor homology (TIR) domain"/>
    <property type="match status" value="1"/>
</dbReference>
<protein>
    <submittedName>
        <fullName evidence="2">TIR domain-containing protein</fullName>
    </submittedName>
</protein>
<dbReference type="InterPro" id="IPR000157">
    <property type="entry name" value="TIR_dom"/>
</dbReference>
<evidence type="ECO:0000259" key="1">
    <source>
        <dbReference type="Pfam" id="PF13676"/>
    </source>
</evidence>
<dbReference type="SUPFAM" id="SSF52200">
    <property type="entry name" value="Toll/Interleukin receptor TIR domain"/>
    <property type="match status" value="1"/>
</dbReference>
<evidence type="ECO:0000313" key="2">
    <source>
        <dbReference type="EMBL" id="MBS4192841.1"/>
    </source>
</evidence>
<dbReference type="InterPro" id="IPR041160">
    <property type="entry name" value="LD_cluster2"/>
</dbReference>
<gene>
    <name evidence="2" type="ORF">KHA94_22180</name>
</gene>
<dbReference type="EMBL" id="JAGYPM010000006">
    <property type="protein sequence ID" value="MBS4192841.1"/>
    <property type="molecule type" value="Genomic_DNA"/>
</dbReference>
<evidence type="ECO:0000313" key="3">
    <source>
        <dbReference type="Proteomes" id="UP000681027"/>
    </source>
</evidence>
<reference evidence="2 3" key="1">
    <citation type="submission" date="2021-05" db="EMBL/GenBank/DDBJ databases">
        <title>Novel Bacillus species.</title>
        <authorList>
            <person name="Liu G."/>
        </authorList>
    </citation>
    <scope>NUCLEOTIDE SEQUENCE [LARGE SCALE GENOMIC DNA]</scope>
    <source>
        <strain evidence="2 3">FJAT-49705</strain>
    </source>
</reference>
<dbReference type="Pfam" id="PF18163">
    <property type="entry name" value="LD_cluster2"/>
    <property type="match status" value="1"/>
</dbReference>
<dbReference type="Pfam" id="PF13676">
    <property type="entry name" value="TIR_2"/>
    <property type="match status" value="1"/>
</dbReference>
<keyword evidence="3" id="KW-1185">Reference proteome</keyword>
<dbReference type="Proteomes" id="UP000681027">
    <property type="component" value="Unassembled WGS sequence"/>
</dbReference>
<proteinExistence type="predicted"/>
<feature type="domain" description="TIR" evidence="1">
    <location>
        <begin position="149"/>
        <end position="239"/>
    </location>
</feature>
<organism evidence="2 3">
    <name type="scientific">Cytobacillus citreus</name>
    <dbReference type="NCBI Taxonomy" id="2833586"/>
    <lineage>
        <taxon>Bacteria</taxon>
        <taxon>Bacillati</taxon>
        <taxon>Bacillota</taxon>
        <taxon>Bacilli</taxon>
        <taxon>Bacillales</taxon>
        <taxon>Bacillaceae</taxon>
        <taxon>Cytobacillus</taxon>
    </lineage>
</organism>
<sequence>MRAYIVHPRITLGEVQISNDFFKFFRDELEKHAETTPITSEMVLHSIMQPINEDIVIFFNRTNDSYSSSFQSFLRDAVETGAKLLPVAITPAHRVPPSCIPDSQSYDVYDALQRRKLTQSQLETVAIAMARDVVSILQPTLTRRNMVLFLSHRRIDGEEIAGAFYDELCLRAQDRFRDLSDILVGEDAQEVIERNLRKSDAVVFLDTPLSGESQWIELELKMALTMNLPIVWVKLGEDTDRVDLKIKPADFPHFVDSKIELGLRRVDQNLVDSVIHKAFEISRENAKNIFGHLQRIRDLQREGKITLEVLDQRHYLYQVNIPRGGYRYVQRPMTHLISFYGRIPRDEDKNMFSSSIIEQGYSKHPRLGHVYDSALMLAPMASQNNEEVLEDPHFIDSCDDYVSSLELLFRGNLPKDETKKGVIISGAFPDCAPEYQQALWNALCAFVEAILDRNWTVVFGAHPTFQQVIFDKAKLRRPDDFIQAVHLFISKHFVTQATIEEMSSQATVTGIDQVDNDRDKSLTAMRKAMIKPENASCMIVIGGKTLRPGIPPGVDEEISLAISQNIPVFLIGSVGGRAAEIASELHREGWKGKPNNLSEELNRELMISPDYARLAKKLFDTLEI</sequence>